<comment type="caution">
    <text evidence="4">The sequence shown here is derived from an EMBL/GenBank/DDBJ whole genome shotgun (WGS) entry which is preliminary data.</text>
</comment>
<keyword evidence="2 3" id="KW-0663">Pyridoxal phosphate</keyword>
<evidence type="ECO:0000313" key="5">
    <source>
        <dbReference type="Proteomes" id="UP001597124"/>
    </source>
</evidence>
<dbReference type="InterPro" id="IPR015422">
    <property type="entry name" value="PyrdxlP-dep_Trfase_small"/>
</dbReference>
<dbReference type="Gene3D" id="3.40.640.10">
    <property type="entry name" value="Type I PLP-dependent aspartate aminotransferase-like (Major domain)"/>
    <property type="match status" value="1"/>
</dbReference>
<name>A0ABW3C100_SPHXN</name>
<dbReference type="GO" id="GO:0008483">
    <property type="term" value="F:transaminase activity"/>
    <property type="evidence" value="ECO:0007669"/>
    <property type="project" value="UniProtKB-KW"/>
</dbReference>
<dbReference type="Gene3D" id="3.90.1150.10">
    <property type="entry name" value="Aspartate Aminotransferase, domain 1"/>
    <property type="match status" value="1"/>
</dbReference>
<comment type="cofactor">
    <cofactor evidence="1">
        <name>pyridoxal 5'-phosphate</name>
        <dbReference type="ChEBI" id="CHEBI:597326"/>
    </cofactor>
</comment>
<evidence type="ECO:0000256" key="2">
    <source>
        <dbReference type="ARBA" id="ARBA00022898"/>
    </source>
</evidence>
<dbReference type="SUPFAM" id="SSF53383">
    <property type="entry name" value="PLP-dependent transferases"/>
    <property type="match status" value="1"/>
</dbReference>
<dbReference type="Pfam" id="PF00202">
    <property type="entry name" value="Aminotran_3"/>
    <property type="match status" value="1"/>
</dbReference>
<evidence type="ECO:0000313" key="4">
    <source>
        <dbReference type="EMBL" id="MFD0847247.1"/>
    </source>
</evidence>
<dbReference type="InterPro" id="IPR005814">
    <property type="entry name" value="Aminotrans_3"/>
</dbReference>
<dbReference type="InterPro" id="IPR049704">
    <property type="entry name" value="Aminotrans_3_PPA_site"/>
</dbReference>
<comment type="similarity">
    <text evidence="3">Belongs to the class-III pyridoxal-phosphate-dependent aminotransferase family.</text>
</comment>
<gene>
    <name evidence="4" type="ORF">ACFQ00_02840</name>
</gene>
<proteinExistence type="inferred from homology"/>
<dbReference type="InterPro" id="IPR015424">
    <property type="entry name" value="PyrdxlP-dep_Trfase"/>
</dbReference>
<dbReference type="PANTHER" id="PTHR43713">
    <property type="entry name" value="GLUTAMATE-1-SEMIALDEHYDE 2,1-AMINOMUTASE"/>
    <property type="match status" value="1"/>
</dbReference>
<reference evidence="5" key="1">
    <citation type="journal article" date="2019" name="Int. J. Syst. Evol. Microbiol.">
        <title>The Global Catalogue of Microorganisms (GCM) 10K type strain sequencing project: providing services to taxonomists for standard genome sequencing and annotation.</title>
        <authorList>
            <consortium name="The Broad Institute Genomics Platform"/>
            <consortium name="The Broad Institute Genome Sequencing Center for Infectious Disease"/>
            <person name="Wu L."/>
            <person name="Ma J."/>
        </authorList>
    </citation>
    <scope>NUCLEOTIDE SEQUENCE [LARGE SCALE GENOMIC DNA]</scope>
    <source>
        <strain evidence="5">CCUG 52537</strain>
    </source>
</reference>
<keyword evidence="4" id="KW-0808">Transferase</keyword>
<sequence>MANMPALDRLKAAVFADYSARTPKSCALWERGKAVLPGGVSGNLRYFAPYPLYMATGSGSRTIDVDGNAYIDCFSCNGPLMLGHRPAAVLEEIERHRDMGPLILNPALLVECAELLAAIVPCAERVRFLNSGTEAVLSAVRYARAFTGRDKVVKFLGHYHGQSDAFLVGLTPDRRPFGAGVPASTQQDILTLPFNDIAAFEALMAERSDIAAVLLDPAMHSGGLWGASSDFLHVLRRETAARGIILIFDEVITGFRLGLAGAQGYYGVTPDLATFAKALAAGEKLGAVVGRADVMAVTDPLTAADIPRAFQSGTGNDGTAALAAAIGAMTEYRRQDAEGGYAALDTAAGECAAMLVSAFAAHGIPLHINRMASMMQLFITDAPASFTRYAELRTDLIELFYLALINHGVMLSLPTSNHVYFSFAQQAADFAAIAEAVTTVLQTYPFAEAYQELA</sequence>
<dbReference type="Proteomes" id="UP001597124">
    <property type="component" value="Unassembled WGS sequence"/>
</dbReference>
<dbReference type="EMBL" id="JBHTIK010000001">
    <property type="protein sequence ID" value="MFD0847247.1"/>
    <property type="molecule type" value="Genomic_DNA"/>
</dbReference>
<dbReference type="PANTHER" id="PTHR43713:SF3">
    <property type="entry name" value="GLUTAMATE-1-SEMIALDEHYDE 2,1-AMINOMUTASE 1, CHLOROPLASTIC-RELATED"/>
    <property type="match status" value="1"/>
</dbReference>
<evidence type="ECO:0000256" key="3">
    <source>
        <dbReference type="RuleBase" id="RU003560"/>
    </source>
</evidence>
<evidence type="ECO:0000256" key="1">
    <source>
        <dbReference type="ARBA" id="ARBA00001933"/>
    </source>
</evidence>
<dbReference type="PROSITE" id="PS00600">
    <property type="entry name" value="AA_TRANSFER_CLASS_3"/>
    <property type="match status" value="1"/>
</dbReference>
<keyword evidence="4" id="KW-0032">Aminotransferase</keyword>
<keyword evidence="5" id="KW-1185">Reference proteome</keyword>
<dbReference type="InterPro" id="IPR015421">
    <property type="entry name" value="PyrdxlP-dep_Trfase_major"/>
</dbReference>
<protein>
    <submittedName>
        <fullName evidence="4">Aspartate aminotransferase family protein</fullName>
    </submittedName>
</protein>
<organism evidence="4 5">
    <name type="scientific">Sphingosinicella xenopeptidilytica</name>
    <dbReference type="NCBI Taxonomy" id="364098"/>
    <lineage>
        <taxon>Bacteria</taxon>
        <taxon>Pseudomonadati</taxon>
        <taxon>Pseudomonadota</taxon>
        <taxon>Alphaproteobacteria</taxon>
        <taxon>Sphingomonadales</taxon>
        <taxon>Sphingosinicellaceae</taxon>
        <taxon>Sphingosinicella</taxon>
    </lineage>
</organism>
<dbReference type="RefSeq" id="WP_381485831.1">
    <property type="nucleotide sequence ID" value="NZ_JBHTIK010000001.1"/>
</dbReference>
<accession>A0ABW3C100</accession>